<comment type="caution">
    <text evidence="3">The sequence shown here is derived from an EMBL/GenBank/DDBJ whole genome shotgun (WGS) entry which is preliminary data.</text>
</comment>
<dbReference type="EMBL" id="ML996098">
    <property type="protein sequence ID" value="KAF2741002.1"/>
    <property type="molecule type" value="Genomic_DNA"/>
</dbReference>
<dbReference type="OrthoDB" id="3642826at2759"/>
<organism evidence="3 4">
    <name type="scientific">Polyplosphaeria fusca</name>
    <dbReference type="NCBI Taxonomy" id="682080"/>
    <lineage>
        <taxon>Eukaryota</taxon>
        <taxon>Fungi</taxon>
        <taxon>Dikarya</taxon>
        <taxon>Ascomycota</taxon>
        <taxon>Pezizomycotina</taxon>
        <taxon>Dothideomycetes</taxon>
        <taxon>Pleosporomycetidae</taxon>
        <taxon>Pleosporales</taxon>
        <taxon>Tetraplosphaeriaceae</taxon>
        <taxon>Polyplosphaeria</taxon>
    </lineage>
</organism>
<evidence type="ECO:0000256" key="1">
    <source>
        <dbReference type="SAM" id="MobiDB-lite"/>
    </source>
</evidence>
<gene>
    <name evidence="3" type="ORF">EJ04DRAFT_547978</name>
</gene>
<evidence type="ECO:0000313" key="3">
    <source>
        <dbReference type="EMBL" id="KAF2741002.1"/>
    </source>
</evidence>
<feature type="region of interest" description="Disordered" evidence="1">
    <location>
        <begin position="132"/>
        <end position="156"/>
    </location>
</feature>
<accession>A0A9P4R8J6</accession>
<proteinExistence type="predicted"/>
<dbReference type="AlphaFoldDB" id="A0A9P4R8J6"/>
<evidence type="ECO:0000256" key="2">
    <source>
        <dbReference type="SAM" id="Phobius"/>
    </source>
</evidence>
<protein>
    <submittedName>
        <fullName evidence="3">Uncharacterized protein</fullName>
    </submittedName>
</protein>
<reference evidence="3" key="1">
    <citation type="journal article" date="2020" name="Stud. Mycol.">
        <title>101 Dothideomycetes genomes: a test case for predicting lifestyles and emergence of pathogens.</title>
        <authorList>
            <person name="Haridas S."/>
            <person name="Albert R."/>
            <person name="Binder M."/>
            <person name="Bloem J."/>
            <person name="Labutti K."/>
            <person name="Salamov A."/>
            <person name="Andreopoulos B."/>
            <person name="Baker S."/>
            <person name="Barry K."/>
            <person name="Bills G."/>
            <person name="Bluhm B."/>
            <person name="Cannon C."/>
            <person name="Castanera R."/>
            <person name="Culley D."/>
            <person name="Daum C."/>
            <person name="Ezra D."/>
            <person name="Gonzalez J."/>
            <person name="Henrissat B."/>
            <person name="Kuo A."/>
            <person name="Liang C."/>
            <person name="Lipzen A."/>
            <person name="Lutzoni F."/>
            <person name="Magnuson J."/>
            <person name="Mondo S."/>
            <person name="Nolan M."/>
            <person name="Ohm R."/>
            <person name="Pangilinan J."/>
            <person name="Park H.-J."/>
            <person name="Ramirez L."/>
            <person name="Alfaro M."/>
            <person name="Sun H."/>
            <person name="Tritt A."/>
            <person name="Yoshinaga Y."/>
            <person name="Zwiers L.-H."/>
            <person name="Turgeon B."/>
            <person name="Goodwin S."/>
            <person name="Spatafora J."/>
            <person name="Crous P."/>
            <person name="Grigoriev I."/>
        </authorList>
    </citation>
    <scope>NUCLEOTIDE SEQUENCE</scope>
    <source>
        <strain evidence="3">CBS 125425</strain>
    </source>
</reference>
<keyword evidence="4" id="KW-1185">Reference proteome</keyword>
<feature type="transmembrane region" description="Helical" evidence="2">
    <location>
        <begin position="490"/>
        <end position="509"/>
    </location>
</feature>
<name>A0A9P4R8J6_9PLEO</name>
<feature type="compositionally biased region" description="Pro residues" evidence="1">
    <location>
        <begin position="69"/>
        <end position="84"/>
    </location>
</feature>
<dbReference type="Proteomes" id="UP000799444">
    <property type="component" value="Unassembled WGS sequence"/>
</dbReference>
<keyword evidence="2" id="KW-0472">Membrane</keyword>
<keyword evidence="2" id="KW-0812">Transmembrane</keyword>
<feature type="region of interest" description="Disordered" evidence="1">
    <location>
        <begin position="444"/>
        <end position="464"/>
    </location>
</feature>
<sequence>MSMYDMGASCNCITPGRYASYLLFVSCRASYQDFHLHKGTASKSDGSVAGTAATFALIPSAPSRHAPLMPQPPGLIPSQPPSHPTPSASSPFGLIPSQPVNPAPAPSGLIPSAPTPMKPTPIISSEVPVLPTSGTNGLVPPPRVSMASTEEGLRPWPTTTAVGNPDGHHEITEPNLTATASCRGCSPVIEISVSGIFDWPSNSPAAEHAGSSALPPTRATVTAGQSQLIITKEPTGSGFVIGGSTTVKPGQTVTVDNTPIVIQTSSGATEVVVGGTQTIPMEPSSPESAGSQITEAPILAPVTIGSETVSANANSQYVIQGQTLQPGGPAITVDGTTVSLLPSASAIVVNGQTSTLSHAFGAIITTTAAPLLTLNNNIYTANRAGFYVLAPGTTLVPGGPPATISGTVISIDPHGTAAIIQGTTSFMLPMTTVVTMTRATGGGGVASTSGGGGGGGGGAGGGGGGNFAAQTSHSSLGVSERVGPTFAADGWLASLWLLGVMWIGCLAIVL</sequence>
<evidence type="ECO:0000313" key="4">
    <source>
        <dbReference type="Proteomes" id="UP000799444"/>
    </source>
</evidence>
<keyword evidence="2" id="KW-1133">Transmembrane helix</keyword>
<feature type="region of interest" description="Disordered" evidence="1">
    <location>
        <begin position="62"/>
        <end position="117"/>
    </location>
</feature>